<dbReference type="PRINTS" id="PR01438">
    <property type="entry name" value="UNVRSLSTRESS"/>
</dbReference>
<feature type="domain" description="UspA" evidence="2">
    <location>
        <begin position="14"/>
        <end position="144"/>
    </location>
</feature>
<comment type="caution">
    <text evidence="3">The sequence shown here is derived from an EMBL/GenBank/DDBJ whole genome shotgun (WGS) entry which is preliminary data.</text>
</comment>
<dbReference type="AlphaFoldDB" id="A0A4V2EMQ2"/>
<gene>
    <name evidence="3" type="ORF">EWH70_02130</name>
</gene>
<dbReference type="Pfam" id="PF00582">
    <property type="entry name" value="Usp"/>
    <property type="match status" value="2"/>
</dbReference>
<dbReference type="SUPFAM" id="SSF52402">
    <property type="entry name" value="Adenine nucleotide alpha hydrolases-like"/>
    <property type="match status" value="2"/>
</dbReference>
<dbReference type="EMBL" id="SFCC01000001">
    <property type="protein sequence ID" value="RZQ65895.1"/>
    <property type="molecule type" value="Genomic_DNA"/>
</dbReference>
<keyword evidence="4" id="KW-1185">Reference proteome</keyword>
<proteinExistence type="inferred from homology"/>
<sequence length="288" mass="29794">MISQESPGVVGPPVVVGIDGSDWASRAVAWAAGEAAARHAPLTVVHATGVPGVAARQDWLEASHRDARAMLDRAAEVAARVAPGIRVRRKVSDASPVEALTELSKTARLVVVGCTGRGAVGDALLGSVPLGLVGRSFRPVAVVRGRLAVVGAPVAVGLDGGTADQDLLAVAFDEAAVRRAQLVVVHALGDWEAARAFNLGRTRECARERALAESVSGWREKYPDVPVQLVSAGMGPRHQLLRWSQVACLLVVGTGRRAGLHGAGFGSVNHVLIHHADCPVLVVPGTGA</sequence>
<dbReference type="PANTHER" id="PTHR46268">
    <property type="entry name" value="STRESS RESPONSE PROTEIN NHAX"/>
    <property type="match status" value="1"/>
</dbReference>
<accession>A0A4V2EMQ2</accession>
<organism evidence="3 4">
    <name type="scientific">Amycolatopsis suaedae</name>
    <dbReference type="NCBI Taxonomy" id="2510978"/>
    <lineage>
        <taxon>Bacteria</taxon>
        <taxon>Bacillati</taxon>
        <taxon>Actinomycetota</taxon>
        <taxon>Actinomycetes</taxon>
        <taxon>Pseudonocardiales</taxon>
        <taxon>Pseudonocardiaceae</taxon>
        <taxon>Amycolatopsis</taxon>
    </lineage>
</organism>
<comment type="similarity">
    <text evidence="1">Belongs to the universal stress protein A family.</text>
</comment>
<dbReference type="InterPro" id="IPR014729">
    <property type="entry name" value="Rossmann-like_a/b/a_fold"/>
</dbReference>
<feature type="domain" description="UspA" evidence="2">
    <location>
        <begin position="154"/>
        <end position="284"/>
    </location>
</feature>
<dbReference type="PANTHER" id="PTHR46268:SF6">
    <property type="entry name" value="UNIVERSAL STRESS PROTEIN UP12"/>
    <property type="match status" value="1"/>
</dbReference>
<evidence type="ECO:0000313" key="4">
    <source>
        <dbReference type="Proteomes" id="UP000292003"/>
    </source>
</evidence>
<evidence type="ECO:0000256" key="1">
    <source>
        <dbReference type="ARBA" id="ARBA00008791"/>
    </source>
</evidence>
<protein>
    <submittedName>
        <fullName evidence="3">Universal stress protein</fullName>
    </submittedName>
</protein>
<dbReference type="InterPro" id="IPR006015">
    <property type="entry name" value="Universal_stress_UspA"/>
</dbReference>
<dbReference type="InterPro" id="IPR006016">
    <property type="entry name" value="UspA"/>
</dbReference>
<dbReference type="Proteomes" id="UP000292003">
    <property type="component" value="Unassembled WGS sequence"/>
</dbReference>
<evidence type="ECO:0000259" key="2">
    <source>
        <dbReference type="Pfam" id="PF00582"/>
    </source>
</evidence>
<dbReference type="OrthoDB" id="3404132at2"/>
<evidence type="ECO:0000313" key="3">
    <source>
        <dbReference type="EMBL" id="RZQ65895.1"/>
    </source>
</evidence>
<name>A0A4V2EMQ2_9PSEU</name>
<dbReference type="Gene3D" id="3.40.50.620">
    <property type="entry name" value="HUPs"/>
    <property type="match status" value="2"/>
</dbReference>
<reference evidence="3 4" key="1">
    <citation type="submission" date="2019-02" db="EMBL/GenBank/DDBJ databases">
        <title>Draft genome sequence of Amycolatopsis sp. 8-3EHSu isolated from roots of Suaeda maritima.</title>
        <authorList>
            <person name="Duangmal K."/>
            <person name="Chantavorakit T."/>
        </authorList>
    </citation>
    <scope>NUCLEOTIDE SEQUENCE [LARGE SCALE GENOMIC DNA]</scope>
    <source>
        <strain evidence="3 4">8-3EHSu</strain>
    </source>
</reference>